<reference evidence="1" key="2">
    <citation type="submission" date="2020-06" db="EMBL/GenBank/DDBJ databases">
        <title>Helianthus annuus Genome sequencing and assembly Release 2.</title>
        <authorList>
            <person name="Gouzy J."/>
            <person name="Langlade N."/>
            <person name="Munos S."/>
        </authorList>
    </citation>
    <scope>NUCLEOTIDE SEQUENCE</scope>
    <source>
        <tissue evidence="1">Leaves</tissue>
    </source>
</reference>
<reference evidence="1" key="1">
    <citation type="journal article" date="2017" name="Nature">
        <title>The sunflower genome provides insights into oil metabolism, flowering and Asterid evolution.</title>
        <authorList>
            <person name="Badouin H."/>
            <person name="Gouzy J."/>
            <person name="Grassa C.J."/>
            <person name="Murat F."/>
            <person name="Staton S.E."/>
            <person name="Cottret L."/>
            <person name="Lelandais-Briere C."/>
            <person name="Owens G.L."/>
            <person name="Carrere S."/>
            <person name="Mayjonade B."/>
            <person name="Legrand L."/>
            <person name="Gill N."/>
            <person name="Kane N.C."/>
            <person name="Bowers J.E."/>
            <person name="Hubner S."/>
            <person name="Bellec A."/>
            <person name="Berard A."/>
            <person name="Berges H."/>
            <person name="Blanchet N."/>
            <person name="Boniface M.C."/>
            <person name="Brunel D."/>
            <person name="Catrice O."/>
            <person name="Chaidir N."/>
            <person name="Claudel C."/>
            <person name="Donnadieu C."/>
            <person name="Faraut T."/>
            <person name="Fievet G."/>
            <person name="Helmstetter N."/>
            <person name="King M."/>
            <person name="Knapp S.J."/>
            <person name="Lai Z."/>
            <person name="Le Paslier M.C."/>
            <person name="Lippi Y."/>
            <person name="Lorenzon L."/>
            <person name="Mandel J.R."/>
            <person name="Marage G."/>
            <person name="Marchand G."/>
            <person name="Marquand E."/>
            <person name="Bret-Mestries E."/>
            <person name="Morien E."/>
            <person name="Nambeesan S."/>
            <person name="Nguyen T."/>
            <person name="Pegot-Espagnet P."/>
            <person name="Pouilly N."/>
            <person name="Raftis F."/>
            <person name="Sallet E."/>
            <person name="Schiex T."/>
            <person name="Thomas J."/>
            <person name="Vandecasteele C."/>
            <person name="Vares D."/>
            <person name="Vear F."/>
            <person name="Vautrin S."/>
            <person name="Crespi M."/>
            <person name="Mangin B."/>
            <person name="Burke J.M."/>
            <person name="Salse J."/>
            <person name="Munos S."/>
            <person name="Vincourt P."/>
            <person name="Rieseberg L.H."/>
            <person name="Langlade N.B."/>
        </authorList>
    </citation>
    <scope>NUCLEOTIDE SEQUENCE</scope>
    <source>
        <tissue evidence="1">Leaves</tissue>
    </source>
</reference>
<comment type="caution">
    <text evidence="1">The sequence shown here is derived from an EMBL/GenBank/DDBJ whole genome shotgun (WGS) entry which is preliminary data.</text>
</comment>
<gene>
    <name evidence="1" type="ORF">HanXRQr2_Chr17g0824251</name>
</gene>
<dbReference type="AlphaFoldDB" id="A0A9K3GW49"/>
<organism evidence="1 2">
    <name type="scientific">Helianthus annuus</name>
    <name type="common">Common sunflower</name>
    <dbReference type="NCBI Taxonomy" id="4232"/>
    <lineage>
        <taxon>Eukaryota</taxon>
        <taxon>Viridiplantae</taxon>
        <taxon>Streptophyta</taxon>
        <taxon>Embryophyta</taxon>
        <taxon>Tracheophyta</taxon>
        <taxon>Spermatophyta</taxon>
        <taxon>Magnoliopsida</taxon>
        <taxon>eudicotyledons</taxon>
        <taxon>Gunneridae</taxon>
        <taxon>Pentapetalae</taxon>
        <taxon>asterids</taxon>
        <taxon>campanulids</taxon>
        <taxon>Asterales</taxon>
        <taxon>Asteraceae</taxon>
        <taxon>Asteroideae</taxon>
        <taxon>Heliantheae alliance</taxon>
        <taxon>Heliantheae</taxon>
        <taxon>Helianthus</taxon>
    </lineage>
</organism>
<protein>
    <submittedName>
        <fullName evidence="1">Uncharacterized protein</fullName>
    </submittedName>
</protein>
<dbReference type="Gramene" id="mRNA:HanXRQr2_Chr17g0824251">
    <property type="protein sequence ID" value="mRNA:HanXRQr2_Chr17g0824251"/>
    <property type="gene ID" value="HanXRQr2_Chr17g0824251"/>
</dbReference>
<proteinExistence type="predicted"/>
<sequence>MCSFKLLSYPCKAMSTPQDLIRRFTEYITQTPSCSLNCVGK</sequence>
<dbReference type="Proteomes" id="UP000215914">
    <property type="component" value="Unassembled WGS sequence"/>
</dbReference>
<evidence type="ECO:0000313" key="1">
    <source>
        <dbReference type="EMBL" id="KAF5757243.1"/>
    </source>
</evidence>
<name>A0A9K3GW49_HELAN</name>
<evidence type="ECO:0000313" key="2">
    <source>
        <dbReference type="Proteomes" id="UP000215914"/>
    </source>
</evidence>
<dbReference type="EMBL" id="MNCJ02000332">
    <property type="protein sequence ID" value="KAF5757243.1"/>
    <property type="molecule type" value="Genomic_DNA"/>
</dbReference>
<keyword evidence="2" id="KW-1185">Reference proteome</keyword>
<accession>A0A9K3GW49</accession>